<evidence type="ECO:0000313" key="2">
    <source>
        <dbReference type="EMBL" id="SJM29743.1"/>
    </source>
</evidence>
<dbReference type="PANTHER" id="PTHR42912">
    <property type="entry name" value="METHYLTRANSFERASE"/>
    <property type="match status" value="1"/>
</dbReference>
<feature type="domain" description="Methyltransferase type 11" evidence="1">
    <location>
        <begin position="126"/>
        <end position="170"/>
    </location>
</feature>
<reference evidence="3" key="1">
    <citation type="submission" date="2016-12" db="EMBL/GenBank/DDBJ databases">
        <authorList>
            <person name="Brunel B."/>
        </authorList>
    </citation>
    <scope>NUCLEOTIDE SEQUENCE [LARGE SCALE GENOMIC DNA]</scope>
</reference>
<dbReference type="CDD" id="cd02440">
    <property type="entry name" value="AdoMet_MTases"/>
    <property type="match status" value="1"/>
</dbReference>
<proteinExistence type="predicted"/>
<dbReference type="Gene3D" id="3.40.50.150">
    <property type="entry name" value="Vaccinia Virus protein VP39"/>
    <property type="match status" value="1"/>
</dbReference>
<dbReference type="InterPro" id="IPR029063">
    <property type="entry name" value="SAM-dependent_MTases_sf"/>
</dbReference>
<dbReference type="PANTHER" id="PTHR42912:SF93">
    <property type="entry name" value="N6-ADENOSINE-METHYLTRANSFERASE TMT1A"/>
    <property type="match status" value="1"/>
</dbReference>
<keyword evidence="3" id="KW-1185">Reference proteome</keyword>
<evidence type="ECO:0000313" key="3">
    <source>
        <dbReference type="Proteomes" id="UP000245698"/>
    </source>
</evidence>
<dbReference type="AlphaFoldDB" id="A0A2P9AF34"/>
<gene>
    <name evidence="2" type="ORF">BQ8482_111673</name>
</gene>
<dbReference type="Pfam" id="PF08241">
    <property type="entry name" value="Methyltransf_11"/>
    <property type="match status" value="1"/>
</dbReference>
<dbReference type="InterPro" id="IPR013216">
    <property type="entry name" value="Methyltransf_11"/>
</dbReference>
<accession>A0A2P9AF34</accession>
<dbReference type="Proteomes" id="UP000245698">
    <property type="component" value="Unassembled WGS sequence"/>
</dbReference>
<sequence length="250" mass="28234">MAPKVKRIAGGALRIVLSRTLPAEIDRATWLFTRHRPSPKHCPCCGTTTKFRIFGLPPRLDAECPKCHSMERHRLQRLYLDENPSLIEGKDVLHFAPESFARLYISERALSYIGGDLNPAPGDVFVNIEAMHFPDDSFDLVICNHVLEHVDDKKALAELRRVLRPSGTLLLMFPIIEGWATTYENPDVLTPQARLAHFGQEDHVRYFGADVRDRIRTAGFRLAEFTAEEPLVCKFGLLRGEKLFVCGGAL</sequence>
<dbReference type="InterPro" id="IPR050508">
    <property type="entry name" value="Methyltransf_Superfamily"/>
</dbReference>
<protein>
    <recommendedName>
        <fullName evidence="1">Methyltransferase type 11 domain-containing protein</fullName>
    </recommendedName>
</protein>
<dbReference type="EMBL" id="FUIG01000013">
    <property type="protein sequence ID" value="SJM29743.1"/>
    <property type="molecule type" value="Genomic_DNA"/>
</dbReference>
<dbReference type="SUPFAM" id="SSF53335">
    <property type="entry name" value="S-adenosyl-L-methionine-dependent methyltransferases"/>
    <property type="match status" value="1"/>
</dbReference>
<dbReference type="GO" id="GO:0008757">
    <property type="term" value="F:S-adenosylmethionine-dependent methyltransferase activity"/>
    <property type="evidence" value="ECO:0007669"/>
    <property type="project" value="InterPro"/>
</dbReference>
<organism evidence="2 3">
    <name type="scientific">Mesorhizobium delmotii</name>
    <dbReference type="NCBI Taxonomy" id="1631247"/>
    <lineage>
        <taxon>Bacteria</taxon>
        <taxon>Pseudomonadati</taxon>
        <taxon>Pseudomonadota</taxon>
        <taxon>Alphaproteobacteria</taxon>
        <taxon>Hyphomicrobiales</taxon>
        <taxon>Phyllobacteriaceae</taxon>
        <taxon>Mesorhizobium</taxon>
    </lineage>
</organism>
<name>A0A2P9AF34_9HYPH</name>
<evidence type="ECO:0000259" key="1">
    <source>
        <dbReference type="Pfam" id="PF08241"/>
    </source>
</evidence>